<dbReference type="Gene3D" id="2.60.40.10">
    <property type="entry name" value="Immunoglobulins"/>
    <property type="match status" value="1"/>
</dbReference>
<reference evidence="2" key="1">
    <citation type="submission" date="2021-03" db="EMBL/GenBank/DDBJ databases">
        <title>Streptomyces poriferae sp. nov., a novel marine sponge-derived Actinobacteria species with anti-MRSA activity.</title>
        <authorList>
            <person name="Sandoval-Powers M."/>
            <person name="Kralova S."/>
            <person name="Nguyen G.-S."/>
            <person name="Fawwal D."/>
            <person name="Degnes K."/>
            <person name="Klinkenberg G."/>
            <person name="Sletta H."/>
            <person name="Wentzel A."/>
            <person name="Liles M.R."/>
        </authorList>
    </citation>
    <scope>NUCLEOTIDE SEQUENCE</scope>
    <source>
        <strain evidence="2">DSM 41794</strain>
    </source>
</reference>
<feature type="signal peptide" evidence="1">
    <location>
        <begin position="1"/>
        <end position="28"/>
    </location>
</feature>
<evidence type="ECO:0000313" key="2">
    <source>
        <dbReference type="EMBL" id="MBO0512690.1"/>
    </source>
</evidence>
<protein>
    <submittedName>
        <fullName evidence="2">Ig domain-containing protein</fullName>
    </submittedName>
</protein>
<dbReference type="EMBL" id="JAFLRJ010000114">
    <property type="protein sequence ID" value="MBO0512690.1"/>
    <property type="molecule type" value="Genomic_DNA"/>
</dbReference>
<keyword evidence="3" id="KW-1185">Reference proteome</keyword>
<dbReference type="GO" id="GO:0005509">
    <property type="term" value="F:calcium ion binding"/>
    <property type="evidence" value="ECO:0007669"/>
    <property type="project" value="InterPro"/>
</dbReference>
<dbReference type="AlphaFoldDB" id="A0A939JI12"/>
<dbReference type="RefSeq" id="WP_206962122.1">
    <property type="nucleotide sequence ID" value="NZ_BAAAJJ010000004.1"/>
</dbReference>
<sequence>MGYAGTWRVAAGVGALALSLGVATTAPANGATPLAHTVRGEHGAVLLTAGYLTIGLDSAGTVVGLWDTRTGVDHLVPGKSAALVSLVIDGKQVRPTRVTGHGGLLTFSNKAVGYEVDVQAVAKGGYTTLKAVRVKGPAGADLQTLLWGPLATDITKTVGESVGVVRDDTFAVGLRPLTDRTEGAWPQEYQDYGWESEVDDNPSRLQVASHEEWSAAGRTPWGSVLRAFTYDYTKERSRQNINGYRIPVGPLPGAEGRIEGSEVALFGASPEMTPTVLSDIAAGEKLPYPTQNGQWQKTAQASSQSFLVLSDLGTGNIPAAARLAKSAGIGYIYSLPNSVGPWQTTGHYQFNASLGGSDAGAAAAVDLAKANGVRLGVHTISDFVSANDRYVAAAPADDRLALGGRASLTRPLAPGDTTLYLDSGTLLSGGLYSKLLRVDNEFISYDSAQQVGDEWQVTGLHRAQWSSAAAVHATGDTAARVVANGYGGAIGGQGIIKEIATRLGTAWNNTGILANSFDGVESASQSGWGSYGQALLVNGAYRQTAAKDGHITETSRMTSNTWDALTRASWGEVGVTSMGQVFINNAFYQDNFLPGMLGWVSLKGSETMLSIESKLARGSGLNAGVGFQASVANLTAGGEHGLQVLDAIKQWETARNLGAFTAAQRERLRDQSTNWHLTAVDPGRTWSLQELDASGNPVGAAQRVEAPTPRLSTDPLPTAHQHGLYEAKMTTNTPATVRYEVTAGALPEGLALNKDTGGIIGTPKRPGRAEFTLTARSTGGLPDARAEYRITVRP</sequence>
<evidence type="ECO:0000313" key="3">
    <source>
        <dbReference type="Proteomes" id="UP000664167"/>
    </source>
</evidence>
<dbReference type="GO" id="GO:0005975">
    <property type="term" value="P:carbohydrate metabolic process"/>
    <property type="evidence" value="ECO:0007669"/>
    <property type="project" value="UniProtKB-ARBA"/>
</dbReference>
<dbReference type="Pfam" id="PF05345">
    <property type="entry name" value="He_PIG"/>
    <property type="match status" value="1"/>
</dbReference>
<dbReference type="SUPFAM" id="SSF49313">
    <property type="entry name" value="Cadherin-like"/>
    <property type="match status" value="1"/>
</dbReference>
<evidence type="ECO:0000256" key="1">
    <source>
        <dbReference type="SAM" id="SignalP"/>
    </source>
</evidence>
<dbReference type="InterPro" id="IPR013783">
    <property type="entry name" value="Ig-like_fold"/>
</dbReference>
<name>A0A939JI12_9ACTN</name>
<dbReference type="Proteomes" id="UP000664167">
    <property type="component" value="Unassembled WGS sequence"/>
</dbReference>
<proteinExistence type="predicted"/>
<dbReference type="GO" id="GO:0016020">
    <property type="term" value="C:membrane"/>
    <property type="evidence" value="ECO:0007669"/>
    <property type="project" value="InterPro"/>
</dbReference>
<comment type="caution">
    <text evidence="2">The sequence shown here is derived from an EMBL/GenBank/DDBJ whole genome shotgun (WGS) entry which is preliminary data.</text>
</comment>
<accession>A0A939JI12</accession>
<gene>
    <name evidence="2" type="ORF">J0695_12855</name>
</gene>
<keyword evidence="1" id="KW-0732">Signal</keyword>
<dbReference type="InterPro" id="IPR015919">
    <property type="entry name" value="Cadherin-like_sf"/>
</dbReference>
<feature type="chain" id="PRO_5038072699" evidence="1">
    <location>
        <begin position="29"/>
        <end position="794"/>
    </location>
</feature>
<organism evidence="2 3">
    <name type="scientific">Streptomyces beijiangensis</name>
    <dbReference type="NCBI Taxonomy" id="163361"/>
    <lineage>
        <taxon>Bacteria</taxon>
        <taxon>Bacillati</taxon>
        <taxon>Actinomycetota</taxon>
        <taxon>Actinomycetes</taxon>
        <taxon>Kitasatosporales</taxon>
        <taxon>Streptomycetaceae</taxon>
        <taxon>Streptomyces</taxon>
    </lineage>
</organism>